<reference evidence="2 3" key="1">
    <citation type="journal article" date="2018" name="New Phytol.">
        <title>Phylogenomics of Endogonaceae and evolution of mycorrhizas within Mucoromycota.</title>
        <authorList>
            <person name="Chang Y."/>
            <person name="Desiro A."/>
            <person name="Na H."/>
            <person name="Sandor L."/>
            <person name="Lipzen A."/>
            <person name="Clum A."/>
            <person name="Barry K."/>
            <person name="Grigoriev I.V."/>
            <person name="Martin F.M."/>
            <person name="Stajich J.E."/>
            <person name="Smith M.E."/>
            <person name="Bonito G."/>
            <person name="Spatafora J.W."/>
        </authorList>
    </citation>
    <scope>NUCLEOTIDE SEQUENCE [LARGE SCALE GENOMIC DNA]</scope>
    <source>
        <strain evidence="2 3">AD002</strain>
    </source>
</reference>
<keyword evidence="1" id="KW-0732">Signal</keyword>
<keyword evidence="3" id="KW-1185">Reference proteome</keyword>
<gene>
    <name evidence="2" type="ORF">BC938DRAFT_477817</name>
</gene>
<accession>A0A433QYS5</accession>
<dbReference type="Proteomes" id="UP000274822">
    <property type="component" value="Unassembled WGS sequence"/>
</dbReference>
<proteinExistence type="predicted"/>
<feature type="chain" id="PRO_5019196359" evidence="1">
    <location>
        <begin position="23"/>
        <end position="253"/>
    </location>
</feature>
<feature type="signal peptide" evidence="1">
    <location>
        <begin position="1"/>
        <end position="22"/>
    </location>
</feature>
<sequence>MKEAGLLSLYFLGLMLYSSVAAAYPSGSIAARVQKSKSSDTIVELTHILGKSKVARSYARGESLDIQGGITIAGPSSRLADLHQVTSSWTLVGCNASDQGSQVVFAYCAEAEAANCSGIFIGGAKDTIVKLPDGCGRSPFVHVVSFVPKSSGQFPSFLTKKIGKKNVSVYEIKYLIGLIYLENSQFDYDFEAIPYNESKEVPTTILMEFSNVAGYIDNTDFGKERSHDAWYFTSHFQALTCNFCPRNMLYLMI</sequence>
<dbReference type="EMBL" id="RBNJ01000296">
    <property type="protein sequence ID" value="RUS34927.1"/>
    <property type="molecule type" value="Genomic_DNA"/>
</dbReference>
<evidence type="ECO:0000313" key="3">
    <source>
        <dbReference type="Proteomes" id="UP000274822"/>
    </source>
</evidence>
<evidence type="ECO:0000313" key="2">
    <source>
        <dbReference type="EMBL" id="RUS34927.1"/>
    </source>
</evidence>
<organism evidence="2 3">
    <name type="scientific">Jimgerdemannia flammicorona</name>
    <dbReference type="NCBI Taxonomy" id="994334"/>
    <lineage>
        <taxon>Eukaryota</taxon>
        <taxon>Fungi</taxon>
        <taxon>Fungi incertae sedis</taxon>
        <taxon>Mucoromycota</taxon>
        <taxon>Mucoromycotina</taxon>
        <taxon>Endogonomycetes</taxon>
        <taxon>Endogonales</taxon>
        <taxon>Endogonaceae</taxon>
        <taxon>Jimgerdemannia</taxon>
    </lineage>
</organism>
<protein>
    <submittedName>
        <fullName evidence="2">Uncharacterized protein</fullName>
    </submittedName>
</protein>
<evidence type="ECO:0000256" key="1">
    <source>
        <dbReference type="SAM" id="SignalP"/>
    </source>
</evidence>
<comment type="caution">
    <text evidence="2">The sequence shown here is derived from an EMBL/GenBank/DDBJ whole genome shotgun (WGS) entry which is preliminary data.</text>
</comment>
<dbReference type="AlphaFoldDB" id="A0A433QYS5"/>
<name>A0A433QYS5_9FUNG</name>